<dbReference type="EMBL" id="GL883130">
    <property type="protein sequence ID" value="EGG02533.1"/>
    <property type="molecule type" value="Genomic_DNA"/>
</dbReference>
<accession>F4RYR1</accession>
<dbReference type="GO" id="GO:0005730">
    <property type="term" value="C:nucleolus"/>
    <property type="evidence" value="ECO:0007669"/>
    <property type="project" value="TreeGrafter"/>
</dbReference>
<feature type="domain" description="URB1 central HEAT repeat" evidence="3">
    <location>
        <begin position="823"/>
        <end position="943"/>
    </location>
</feature>
<dbReference type="InParanoid" id="F4RYR1"/>
<dbReference type="KEGG" id="mlr:MELLADRAFT_66326"/>
<dbReference type="InterPro" id="IPR059018">
    <property type="entry name" value="HEAT_URB1"/>
</dbReference>
<organism evidence="5">
    <name type="scientific">Melampsora larici-populina (strain 98AG31 / pathotype 3-4-7)</name>
    <name type="common">Poplar leaf rust fungus</name>
    <dbReference type="NCBI Taxonomy" id="747676"/>
    <lineage>
        <taxon>Eukaryota</taxon>
        <taxon>Fungi</taxon>
        <taxon>Dikarya</taxon>
        <taxon>Basidiomycota</taxon>
        <taxon>Pucciniomycotina</taxon>
        <taxon>Pucciniomycetes</taxon>
        <taxon>Pucciniales</taxon>
        <taxon>Melampsoraceae</taxon>
        <taxon>Melampsora</taxon>
    </lineage>
</organism>
<evidence type="ECO:0000259" key="3">
    <source>
        <dbReference type="Pfam" id="PF26140"/>
    </source>
</evidence>
<keyword evidence="5" id="KW-1185">Reference proteome</keyword>
<evidence type="ECO:0000259" key="2">
    <source>
        <dbReference type="Pfam" id="PF11707"/>
    </source>
</evidence>
<dbReference type="OrthoDB" id="2506226at2759"/>
<evidence type="ECO:0000313" key="4">
    <source>
        <dbReference type="EMBL" id="EGG02533.1"/>
    </source>
</evidence>
<gene>
    <name evidence="4" type="ORF">MELLADRAFT_66326</name>
</gene>
<dbReference type="InterPro" id="IPR021714">
    <property type="entry name" value="URB1_N"/>
</dbReference>
<evidence type="ECO:0000313" key="5">
    <source>
        <dbReference type="Proteomes" id="UP000001072"/>
    </source>
</evidence>
<feature type="chain" id="PRO_5003321148" evidence="1">
    <location>
        <begin position="22"/>
        <end position="1428"/>
    </location>
</feature>
<dbReference type="InterPro" id="IPR039844">
    <property type="entry name" value="URB1"/>
</dbReference>
<dbReference type="eggNOG" id="KOG1791">
    <property type="taxonomic scope" value="Eukaryota"/>
</dbReference>
<dbReference type="PANTHER" id="PTHR13500:SF0">
    <property type="entry name" value="NUCLEOLAR PRE-RIBOSOMAL-ASSOCIATED PROTEIN 1"/>
    <property type="match status" value="1"/>
</dbReference>
<sequence>MIDWALVILFLKSLRTHNVFCQRYADYGPQITFIEIILICFQTDAGVRVRQEEEENQIGGLYVAFSQRIKWNCTADRSAVELKFLQYKHISPIAEESRDIHKVIQIFLIKFIDNPTNNNNPRPKSESMPTFNDADEIVAAFSQQDPASIGSALTQLRQACSIRPVPKAVLNYLRQDPSASAVSGALNLSRESNSIHLLSNCLYTLAHLISISSTNQFSTDNAHDAARIIHDLIRNHSKSLHRCFAPGRTEATLACLSLLYACVSWNEGACAQVVITDLRWDQKTISRLLDTRQTVASRAATKTKSGPKQIAPKTSKLKGRLHEVDVRTLVLKLVMKIMTASELRPSLKLEFWRTKGLSTGLFRGLRSDGYHTIAYVLSGIWDGVIRKDGWTSEKEKTHDDSGVEKAYNSRWELLDQSAITYLVQLLDEENPQITEEGSTQTSLEPTAELVERFFNQLTDYISTFTPSSIFQSHANSRLPQYRILLNLIKSLSPTQSIRHQRLTLHILDRSPSLCPTLWRHAAPPIEPSCTINWISSIGLASKVASICVTIPTSVKHRAVLATDNKNTIINICSNLLAQCFPTPLGKAWFTKTLQHSNSLIVYCCLTLLVMGMKKAASITSQIRQAIEQYDETTPTSTLIEPSKSMGPWSNLLTTFNEMLQSLLPDLQILIALLQKAPKAALPPQGAKSNEAAPEVEMSERSEIKTEEFSSDLISVHVLAFLRLCHDLIPNSIYNIRFDYAKLIPVYLKLNSSPHQNKEDTPAILDPLVYLCQSRILHLVGYSASMNHMIPSSTLLTCLLSLSSASRSSSSSLTTNSGHVPISVSEAARQTLKAVLKCSNPHLRDTPDVQEIQIWIDILTEISAHGDCVPLISFLDDCIRGCLRSPLKFAEVGEELISTCANLSTRPKISILYAALFSKTTSVMKAYKPDVKKTNKSELIDQLLKFHNLHLLGTLSSSHDLSPMSLVINTSERLCQLFAPIETQGVKRKKGVLMVEFGEESTSSHLSNSASQSQLYKEQNLCLLTRILECENQILSDDSSRCLDHQKLKTVFELILDCLGDEPNLIEKFLQDRDVRHVLKTAIKRADTTSLFSDVSCRVFPKLDSINPVHRELAKSYSDLVAEAISSSESGGMDTALTQIPSTQNVLLDAILTSTKIKSNTANSDDWDGLRKLVEIAAGVIGDDSSPLVLSISSIKTLIAIACSVTSESATTLLSIMVTPLPRFNATSATSQTEKNLMLACVEVSTSESFKRSWPEHRDLSISQETINLHLPAVMSILFDVKISTESSDVEEKRLQRITVSELIKALHSKCHCAFDSFFAQFATASELLPAYAETLNTLIITGSQYVESWLVRRYAEDKELSKEIEELTRSLNDYLSSSHLSLPAHLVNPVLSAAIQCWLPSNFVMRLVDQLVQCTPLSDTDVLNIQEW</sequence>
<dbReference type="Pfam" id="PF26140">
    <property type="entry name" value="HEAT_URB1"/>
    <property type="match status" value="1"/>
</dbReference>
<dbReference type="GeneID" id="18930609"/>
<dbReference type="GO" id="GO:0000463">
    <property type="term" value="P:maturation of LSU-rRNA from tricistronic rRNA transcript (SSU-rRNA, 5.8S rRNA, LSU-rRNA)"/>
    <property type="evidence" value="ECO:0007669"/>
    <property type="project" value="TreeGrafter"/>
</dbReference>
<dbReference type="Proteomes" id="UP000001072">
    <property type="component" value="Unassembled WGS sequence"/>
</dbReference>
<evidence type="ECO:0000256" key="1">
    <source>
        <dbReference type="SAM" id="SignalP"/>
    </source>
</evidence>
<dbReference type="RefSeq" id="XP_007414222.1">
    <property type="nucleotide sequence ID" value="XM_007414160.1"/>
</dbReference>
<proteinExistence type="predicted"/>
<name>F4RYR1_MELLP</name>
<dbReference type="PANTHER" id="PTHR13500">
    <property type="entry name" value="NUCLEOLAR PRERIBOSOMAL-ASSOCIATED PROTEIN 1"/>
    <property type="match status" value="1"/>
</dbReference>
<dbReference type="GO" id="GO:0000466">
    <property type="term" value="P:maturation of 5.8S rRNA from tricistronic rRNA transcript (SSU-rRNA, 5.8S rRNA, LSU-rRNA)"/>
    <property type="evidence" value="ECO:0007669"/>
    <property type="project" value="TreeGrafter"/>
</dbReference>
<dbReference type="VEuPathDB" id="FungiDB:MELLADRAFT_66326"/>
<reference evidence="5" key="1">
    <citation type="journal article" date="2011" name="Proc. Natl. Acad. Sci. U.S.A.">
        <title>Obligate biotrophy features unraveled by the genomic analysis of rust fungi.</title>
        <authorList>
            <person name="Duplessis S."/>
            <person name="Cuomo C.A."/>
            <person name="Lin Y.-C."/>
            <person name="Aerts A."/>
            <person name="Tisserant E."/>
            <person name="Veneault-Fourrey C."/>
            <person name="Joly D.L."/>
            <person name="Hacquard S."/>
            <person name="Amselem J."/>
            <person name="Cantarel B.L."/>
            <person name="Chiu R."/>
            <person name="Coutinho P.M."/>
            <person name="Feau N."/>
            <person name="Field M."/>
            <person name="Frey P."/>
            <person name="Gelhaye E."/>
            <person name="Goldberg J."/>
            <person name="Grabherr M.G."/>
            <person name="Kodira C.D."/>
            <person name="Kohler A."/>
            <person name="Kuees U."/>
            <person name="Lindquist E.A."/>
            <person name="Lucas S.M."/>
            <person name="Mago R."/>
            <person name="Mauceli E."/>
            <person name="Morin E."/>
            <person name="Murat C."/>
            <person name="Pangilinan J.L."/>
            <person name="Park R."/>
            <person name="Pearson M."/>
            <person name="Quesneville H."/>
            <person name="Rouhier N."/>
            <person name="Sakthikumar S."/>
            <person name="Salamov A.A."/>
            <person name="Schmutz J."/>
            <person name="Selles B."/>
            <person name="Shapiro H."/>
            <person name="Tanguay P."/>
            <person name="Tuskan G.A."/>
            <person name="Henrissat B."/>
            <person name="Van de Peer Y."/>
            <person name="Rouze P."/>
            <person name="Ellis J.G."/>
            <person name="Dodds P.N."/>
            <person name="Schein J.E."/>
            <person name="Zhong S."/>
            <person name="Hamelin R.C."/>
            <person name="Grigoriev I.V."/>
            <person name="Szabo L.J."/>
            <person name="Martin F."/>
        </authorList>
    </citation>
    <scope>NUCLEOTIDE SEQUENCE [LARGE SCALE GENOMIC DNA]</scope>
    <source>
        <strain evidence="5">98AG31 / pathotype 3-4-7</strain>
    </source>
</reference>
<feature type="signal peptide" evidence="1">
    <location>
        <begin position="1"/>
        <end position="21"/>
    </location>
</feature>
<dbReference type="Pfam" id="PF11707">
    <property type="entry name" value="Npa1"/>
    <property type="match status" value="1"/>
</dbReference>
<dbReference type="HOGENOM" id="CLU_252646_0_0_1"/>
<dbReference type="STRING" id="747676.F4RYR1"/>
<feature type="domain" description="URB1 N-terminal" evidence="2">
    <location>
        <begin position="182"/>
        <end position="535"/>
    </location>
</feature>
<keyword evidence="1" id="KW-0732">Signal</keyword>
<protein>
    <submittedName>
        <fullName evidence="4">Uncharacterized protein</fullName>
    </submittedName>
</protein>